<organism evidence="2 3">
    <name type="scientific">Pseudomonas japonica</name>
    <dbReference type="NCBI Taxonomy" id="256466"/>
    <lineage>
        <taxon>Bacteria</taxon>
        <taxon>Pseudomonadati</taxon>
        <taxon>Pseudomonadota</taxon>
        <taxon>Gammaproteobacteria</taxon>
        <taxon>Pseudomonadales</taxon>
        <taxon>Pseudomonadaceae</taxon>
        <taxon>Pseudomonas</taxon>
    </lineage>
</organism>
<reference evidence="3" key="1">
    <citation type="submission" date="2017-06" db="EMBL/GenBank/DDBJ databases">
        <authorList>
            <person name="Varghese N."/>
            <person name="Submissions S."/>
        </authorList>
    </citation>
    <scope>NUCLEOTIDE SEQUENCE [LARGE SCALE GENOMIC DNA]</scope>
    <source>
        <strain evidence="3">DSM 22348</strain>
    </source>
</reference>
<dbReference type="STRING" id="1215104.GCA_000730585_00553"/>
<dbReference type="PANTHER" id="PTHR35564">
    <property type="match status" value="1"/>
</dbReference>
<protein>
    <submittedName>
        <fullName evidence="2">Type VI secretion system protein ImpH</fullName>
    </submittedName>
</protein>
<evidence type="ECO:0000313" key="2">
    <source>
        <dbReference type="EMBL" id="SNS45467.1"/>
    </source>
</evidence>
<dbReference type="Proteomes" id="UP000198407">
    <property type="component" value="Unassembled WGS sequence"/>
</dbReference>
<sequence length="354" mass="39302">MEPAGRHAPEPLSDTLRGRPQGFELLQALLILEHENRKATSLGCGSVPQNEAVRLRGPLTPVFPASQVEKLSHDAHDPRPILSTPLFGLGGPDGPLPYAFQEWLQQRALARDHAPAEFLDLFQHRLLSLLYRALRKHRVALGFAEPGATPVHQQLRALSGLLPQGLRERQQLPDAALLARTALLAGGRRSLAGFVSIVRHHFDLPLRCEPYTGAWCEIPPGSRSVLGRGRRNLSLGRTAIAGKRIWDEHAGITLVFGPLNARQAQDLLPQGEVHRQLADLAALYFGPDLDCALVLEIDGAQPLYLKREQPPQLNWNCGLQRADNPTHRQRIATRLRQSARTEHGTRQSDRMLEQ</sequence>
<feature type="compositionally biased region" description="Basic and acidic residues" evidence="1">
    <location>
        <begin position="339"/>
        <end position="354"/>
    </location>
</feature>
<feature type="region of interest" description="Disordered" evidence="1">
    <location>
        <begin position="335"/>
        <end position="354"/>
    </location>
</feature>
<dbReference type="PANTHER" id="PTHR35564:SF4">
    <property type="entry name" value="CYTOPLASMIC PROTEIN"/>
    <property type="match status" value="1"/>
</dbReference>
<dbReference type="OrthoDB" id="1523296at2"/>
<dbReference type="InterPro" id="IPR010732">
    <property type="entry name" value="T6SS_TssG-like"/>
</dbReference>
<evidence type="ECO:0000313" key="3">
    <source>
        <dbReference type="Proteomes" id="UP000198407"/>
    </source>
</evidence>
<dbReference type="NCBIfam" id="TIGR03347">
    <property type="entry name" value="VI_chp_1"/>
    <property type="match status" value="1"/>
</dbReference>
<name>A0A239ELG2_9PSED</name>
<proteinExistence type="predicted"/>
<accession>A0A239ELG2</accession>
<keyword evidence="3" id="KW-1185">Reference proteome</keyword>
<dbReference type="AlphaFoldDB" id="A0A239ELG2"/>
<gene>
    <name evidence="2" type="ORF">SAMN05444352_10860</name>
</gene>
<dbReference type="RefSeq" id="WP_042129563.1">
    <property type="nucleotide sequence ID" value="NZ_FZOL01000008.1"/>
</dbReference>
<dbReference type="EMBL" id="FZOL01000008">
    <property type="protein sequence ID" value="SNS45467.1"/>
    <property type="molecule type" value="Genomic_DNA"/>
</dbReference>
<dbReference type="Pfam" id="PF06996">
    <property type="entry name" value="T6SS_TssG"/>
    <property type="match status" value="1"/>
</dbReference>
<evidence type="ECO:0000256" key="1">
    <source>
        <dbReference type="SAM" id="MobiDB-lite"/>
    </source>
</evidence>